<dbReference type="InterPro" id="IPR000792">
    <property type="entry name" value="Tscrpt_reg_LuxR_C"/>
</dbReference>
<dbReference type="InterPro" id="IPR039420">
    <property type="entry name" value="WalR-like"/>
</dbReference>
<reference evidence="8 9" key="1">
    <citation type="submission" date="2020-06" db="EMBL/GenBank/DDBJ databases">
        <title>Nonomuraea sp. SMC257, a novel actinomycete isolated from soil.</title>
        <authorList>
            <person name="Chanama M."/>
        </authorList>
    </citation>
    <scope>NUCLEOTIDE SEQUENCE [LARGE SCALE GENOMIC DNA]</scope>
    <source>
        <strain evidence="8 9">SMC257</strain>
    </source>
</reference>
<dbReference type="PROSITE" id="PS50110">
    <property type="entry name" value="RESPONSE_REGULATORY"/>
    <property type="match status" value="1"/>
</dbReference>
<dbReference type="EMBL" id="JABWGN010000007">
    <property type="protein sequence ID" value="NUW33563.1"/>
    <property type="molecule type" value="Genomic_DNA"/>
</dbReference>
<proteinExistence type="predicted"/>
<dbReference type="InterPro" id="IPR011006">
    <property type="entry name" value="CheY-like_superfamily"/>
</dbReference>
<dbReference type="Proteomes" id="UP000586042">
    <property type="component" value="Unassembled WGS sequence"/>
</dbReference>
<evidence type="ECO:0000259" key="6">
    <source>
        <dbReference type="PROSITE" id="PS50043"/>
    </source>
</evidence>
<evidence type="ECO:0000256" key="4">
    <source>
        <dbReference type="ARBA" id="ARBA00023163"/>
    </source>
</evidence>
<keyword evidence="2" id="KW-0805">Transcription regulation</keyword>
<feature type="domain" description="HTH luxR-type" evidence="6">
    <location>
        <begin position="142"/>
        <end position="213"/>
    </location>
</feature>
<dbReference type="PRINTS" id="PR00038">
    <property type="entry name" value="HTHLUXR"/>
</dbReference>
<dbReference type="GO" id="GO:0006355">
    <property type="term" value="P:regulation of DNA-templated transcription"/>
    <property type="evidence" value="ECO:0007669"/>
    <property type="project" value="InterPro"/>
</dbReference>
<keyword evidence="1 5" id="KW-0597">Phosphoprotein</keyword>
<name>A0A7Y6I9D2_9ACTN</name>
<dbReference type="Pfam" id="PF00196">
    <property type="entry name" value="GerE"/>
    <property type="match status" value="1"/>
</dbReference>
<dbReference type="GO" id="GO:0000160">
    <property type="term" value="P:phosphorelay signal transduction system"/>
    <property type="evidence" value="ECO:0007669"/>
    <property type="project" value="InterPro"/>
</dbReference>
<dbReference type="SMART" id="SM00421">
    <property type="entry name" value="HTH_LUXR"/>
    <property type="match status" value="1"/>
</dbReference>
<keyword evidence="9" id="KW-1185">Reference proteome</keyword>
<dbReference type="Gene3D" id="3.40.50.2300">
    <property type="match status" value="1"/>
</dbReference>
<sequence length="218" mass="23950">MIADDSVLLREGLRHILERFGHRVVASVGDAGELLTAVDARLPDVAVVDVRMPPGFRDEGLRAALRIRTEHPEVAVLVLSQYVERSYALELLESGSGRGVGYLLKNRVGEIEDFLDAVGRVAAGGTAIDPEVVVRLLEDRRDREGLDRLTPRERDVLALMAEGKSNGAIARVLVVSEAAVLKHVGNIFAKLLLQPSDEEHRRVAAVLRYLRDGERGRP</sequence>
<dbReference type="CDD" id="cd06170">
    <property type="entry name" value="LuxR_C_like"/>
    <property type="match status" value="1"/>
</dbReference>
<dbReference type="SUPFAM" id="SSF52172">
    <property type="entry name" value="CheY-like"/>
    <property type="match status" value="1"/>
</dbReference>
<protein>
    <submittedName>
        <fullName evidence="8">Response regulator transcription factor</fullName>
    </submittedName>
</protein>
<keyword evidence="4" id="KW-0804">Transcription</keyword>
<evidence type="ECO:0000259" key="7">
    <source>
        <dbReference type="PROSITE" id="PS50110"/>
    </source>
</evidence>
<accession>A0A7Y6I9D2</accession>
<evidence type="ECO:0000256" key="2">
    <source>
        <dbReference type="ARBA" id="ARBA00023015"/>
    </source>
</evidence>
<dbReference type="CDD" id="cd17535">
    <property type="entry name" value="REC_NarL-like"/>
    <property type="match status" value="1"/>
</dbReference>
<evidence type="ECO:0000256" key="1">
    <source>
        <dbReference type="ARBA" id="ARBA00022553"/>
    </source>
</evidence>
<dbReference type="Pfam" id="PF00072">
    <property type="entry name" value="Response_reg"/>
    <property type="match status" value="1"/>
</dbReference>
<organism evidence="8 9">
    <name type="scientific">Nonomuraea montanisoli</name>
    <dbReference type="NCBI Taxonomy" id="2741721"/>
    <lineage>
        <taxon>Bacteria</taxon>
        <taxon>Bacillati</taxon>
        <taxon>Actinomycetota</taxon>
        <taxon>Actinomycetes</taxon>
        <taxon>Streptosporangiales</taxon>
        <taxon>Streptosporangiaceae</taxon>
        <taxon>Nonomuraea</taxon>
    </lineage>
</organism>
<dbReference type="PANTHER" id="PTHR43214:SF24">
    <property type="entry name" value="TRANSCRIPTIONAL REGULATORY PROTEIN NARL-RELATED"/>
    <property type="match status" value="1"/>
</dbReference>
<dbReference type="PANTHER" id="PTHR43214">
    <property type="entry name" value="TWO-COMPONENT RESPONSE REGULATOR"/>
    <property type="match status" value="1"/>
</dbReference>
<feature type="modified residue" description="4-aspartylphosphate" evidence="5">
    <location>
        <position position="49"/>
    </location>
</feature>
<dbReference type="InterPro" id="IPR058245">
    <property type="entry name" value="NreC/VraR/RcsB-like_REC"/>
</dbReference>
<gene>
    <name evidence="8" type="ORF">HTZ77_19305</name>
</gene>
<dbReference type="AlphaFoldDB" id="A0A7Y6I9D2"/>
<comment type="caution">
    <text evidence="8">The sequence shown here is derived from an EMBL/GenBank/DDBJ whole genome shotgun (WGS) entry which is preliminary data.</text>
</comment>
<dbReference type="SMART" id="SM00448">
    <property type="entry name" value="REC"/>
    <property type="match status" value="1"/>
</dbReference>
<keyword evidence="3" id="KW-0238">DNA-binding</keyword>
<dbReference type="SUPFAM" id="SSF46894">
    <property type="entry name" value="C-terminal effector domain of the bipartite response regulators"/>
    <property type="match status" value="1"/>
</dbReference>
<evidence type="ECO:0000313" key="8">
    <source>
        <dbReference type="EMBL" id="NUW33563.1"/>
    </source>
</evidence>
<dbReference type="InterPro" id="IPR001789">
    <property type="entry name" value="Sig_transdc_resp-reg_receiver"/>
</dbReference>
<dbReference type="PROSITE" id="PS50043">
    <property type="entry name" value="HTH_LUXR_2"/>
    <property type="match status" value="1"/>
</dbReference>
<feature type="domain" description="Response regulatory" evidence="7">
    <location>
        <begin position="1"/>
        <end position="120"/>
    </location>
</feature>
<dbReference type="InterPro" id="IPR016032">
    <property type="entry name" value="Sig_transdc_resp-reg_C-effctor"/>
</dbReference>
<dbReference type="GO" id="GO:0003677">
    <property type="term" value="F:DNA binding"/>
    <property type="evidence" value="ECO:0007669"/>
    <property type="project" value="UniProtKB-KW"/>
</dbReference>
<evidence type="ECO:0000256" key="5">
    <source>
        <dbReference type="PROSITE-ProRule" id="PRU00169"/>
    </source>
</evidence>
<evidence type="ECO:0000313" key="9">
    <source>
        <dbReference type="Proteomes" id="UP000586042"/>
    </source>
</evidence>
<evidence type="ECO:0000256" key="3">
    <source>
        <dbReference type="ARBA" id="ARBA00023125"/>
    </source>
</evidence>